<dbReference type="SUPFAM" id="SSF52200">
    <property type="entry name" value="Toll/Interleukin receptor TIR domain"/>
    <property type="match status" value="1"/>
</dbReference>
<gene>
    <name evidence="3" type="ORF">BpHYR1_000089</name>
</gene>
<comment type="caution">
    <text evidence="3">The sequence shown here is derived from an EMBL/GenBank/DDBJ whole genome shotgun (WGS) entry which is preliminary data.</text>
</comment>
<dbReference type="OrthoDB" id="10007243at2759"/>
<keyword evidence="1" id="KW-0479">Metal-binding</keyword>
<evidence type="ECO:0000313" key="3">
    <source>
        <dbReference type="EMBL" id="RNA00600.1"/>
    </source>
</evidence>
<evidence type="ECO:0000313" key="4">
    <source>
        <dbReference type="Proteomes" id="UP000276133"/>
    </source>
</evidence>
<evidence type="ECO:0000256" key="1">
    <source>
        <dbReference type="PROSITE-ProRule" id="PRU00723"/>
    </source>
</evidence>
<feature type="domain" description="C3H1-type" evidence="2">
    <location>
        <begin position="359"/>
        <end position="384"/>
    </location>
</feature>
<organism evidence="3 4">
    <name type="scientific">Brachionus plicatilis</name>
    <name type="common">Marine rotifer</name>
    <name type="synonym">Brachionus muelleri</name>
    <dbReference type="NCBI Taxonomy" id="10195"/>
    <lineage>
        <taxon>Eukaryota</taxon>
        <taxon>Metazoa</taxon>
        <taxon>Spiralia</taxon>
        <taxon>Gnathifera</taxon>
        <taxon>Rotifera</taxon>
        <taxon>Eurotatoria</taxon>
        <taxon>Monogononta</taxon>
        <taxon>Pseudotrocha</taxon>
        <taxon>Ploima</taxon>
        <taxon>Brachionidae</taxon>
        <taxon>Brachionus</taxon>
    </lineage>
</organism>
<dbReference type="PANTHER" id="PTHR46270:SF2">
    <property type="entry name" value="TIR DOMAIN-CONTAINING PROTEIN"/>
    <property type="match status" value="1"/>
</dbReference>
<dbReference type="AlphaFoldDB" id="A0A3M7PNH3"/>
<dbReference type="Pfam" id="PF13676">
    <property type="entry name" value="TIR_2"/>
    <property type="match status" value="1"/>
</dbReference>
<proteinExistence type="predicted"/>
<dbReference type="InterPro" id="IPR000157">
    <property type="entry name" value="TIR_dom"/>
</dbReference>
<accession>A0A3M7PNH3</accession>
<dbReference type="PROSITE" id="PS50103">
    <property type="entry name" value="ZF_C3H1"/>
    <property type="match status" value="1"/>
</dbReference>
<dbReference type="InterPro" id="IPR000571">
    <property type="entry name" value="Znf_CCCH"/>
</dbReference>
<dbReference type="EMBL" id="REGN01009678">
    <property type="protein sequence ID" value="RNA00600.1"/>
    <property type="molecule type" value="Genomic_DNA"/>
</dbReference>
<dbReference type="Proteomes" id="UP000276133">
    <property type="component" value="Unassembled WGS sequence"/>
</dbReference>
<dbReference type="GO" id="GO:0008270">
    <property type="term" value="F:zinc ion binding"/>
    <property type="evidence" value="ECO:0007669"/>
    <property type="project" value="UniProtKB-KW"/>
</dbReference>
<keyword evidence="4" id="KW-1185">Reference proteome</keyword>
<keyword evidence="1" id="KW-0863">Zinc-finger</keyword>
<feature type="zinc finger region" description="C3H1-type" evidence="1">
    <location>
        <begin position="359"/>
        <end position="384"/>
    </location>
</feature>
<name>A0A3M7PNH3_BRAPC</name>
<dbReference type="InterPro" id="IPR035897">
    <property type="entry name" value="Toll_tir_struct_dom_sf"/>
</dbReference>
<dbReference type="PANTHER" id="PTHR46270">
    <property type="entry name" value="ARMADILLO-TYPE FOLD-RELATED"/>
    <property type="match status" value="1"/>
</dbReference>
<evidence type="ECO:0000259" key="2">
    <source>
        <dbReference type="PROSITE" id="PS50103"/>
    </source>
</evidence>
<protein>
    <recommendedName>
        <fullName evidence="2">C3H1-type domain-containing protein</fullName>
    </recommendedName>
</protein>
<reference evidence="3 4" key="1">
    <citation type="journal article" date="2018" name="Sci. Rep.">
        <title>Genomic signatures of local adaptation to the degree of environmental predictability in rotifers.</title>
        <authorList>
            <person name="Franch-Gras L."/>
            <person name="Hahn C."/>
            <person name="Garcia-Roger E.M."/>
            <person name="Carmona M.J."/>
            <person name="Serra M."/>
            <person name="Gomez A."/>
        </authorList>
    </citation>
    <scope>NUCLEOTIDE SEQUENCE [LARGE SCALE GENOMIC DNA]</scope>
    <source>
        <strain evidence="3">HYR1</strain>
    </source>
</reference>
<dbReference type="GO" id="GO:0007165">
    <property type="term" value="P:signal transduction"/>
    <property type="evidence" value="ECO:0007669"/>
    <property type="project" value="InterPro"/>
</dbReference>
<dbReference type="Gene3D" id="3.40.50.10140">
    <property type="entry name" value="Toll/interleukin-1 receptor homology (TIR) domain"/>
    <property type="match status" value="1"/>
</dbReference>
<sequence>MSEINSTEKDPKFFIIYFSYCWHDQNQVQKVAQDVSEMDFKILFDEDDEKLNLNIYNSIHKCDLILVCLSKNYLKCFSCQQEAKYFFEKKIPTLTISIEEDFVADKWLSKLIAGKQYKQMIQPIQYPHSKSLLHKKLDQIYSKMKYHDILEQRFNKRLPNPEEIVKRKSSHENKFNSLIEKEQKRVSEEKETIQKLFACDDLISGLQSEVPIIYRWYIKYPNVTLSNFPAFSPTGDLNDAVFPYPPDSLKNLECISKKQPHTNGRGSISSPSHLNTQRTVNLCRLSAEYDRILAEKKTDKPDYAHEYFAKLIERNYSFNTVLSNNKLWRSLVGFAGPERTEEDMERRRKLDSDLSMRKKRRLELCKFFNDRYKNCPSDAFCKFAQLMLKNKQEFETICEKNGVVIEIFFKIIQHIDQATIGIFIGDHNITYSLPFILH</sequence>
<keyword evidence="1" id="KW-0862">Zinc</keyword>